<dbReference type="InterPro" id="IPR026444">
    <property type="entry name" value="Secre_tail"/>
</dbReference>
<proteinExistence type="predicted"/>
<protein>
    <submittedName>
        <fullName evidence="2">T9SS type A sorting domain-containing protein</fullName>
    </submittedName>
</protein>
<dbReference type="Pfam" id="PF18962">
    <property type="entry name" value="Por_Secre_tail"/>
    <property type="match status" value="1"/>
</dbReference>
<dbReference type="EMBL" id="JADKFW010000015">
    <property type="protein sequence ID" value="MBK9719122.1"/>
    <property type="molecule type" value="Genomic_DNA"/>
</dbReference>
<name>A0A9D7SCH6_9BACT</name>
<evidence type="ECO:0000313" key="2">
    <source>
        <dbReference type="EMBL" id="MBK9719122.1"/>
    </source>
</evidence>
<comment type="caution">
    <text evidence="2">The sequence shown here is derived from an EMBL/GenBank/DDBJ whole genome shotgun (WGS) entry which is preliminary data.</text>
</comment>
<dbReference type="AlphaFoldDB" id="A0A9D7SCH6"/>
<evidence type="ECO:0000313" key="3">
    <source>
        <dbReference type="Proteomes" id="UP000808349"/>
    </source>
</evidence>
<accession>A0A9D7SCH6</accession>
<organism evidence="2 3">
    <name type="scientific">Candidatus Defluviibacterium haderslevense</name>
    <dbReference type="NCBI Taxonomy" id="2981993"/>
    <lineage>
        <taxon>Bacteria</taxon>
        <taxon>Pseudomonadati</taxon>
        <taxon>Bacteroidota</taxon>
        <taxon>Saprospiria</taxon>
        <taxon>Saprospirales</taxon>
        <taxon>Saprospiraceae</taxon>
        <taxon>Candidatus Defluviibacterium</taxon>
    </lineage>
</organism>
<reference evidence="2 3" key="1">
    <citation type="submission" date="2020-10" db="EMBL/GenBank/DDBJ databases">
        <title>Connecting structure to function with the recovery of over 1000 high-quality activated sludge metagenome-assembled genomes encoding full-length rRNA genes using long-read sequencing.</title>
        <authorList>
            <person name="Singleton C.M."/>
            <person name="Petriglieri F."/>
            <person name="Kristensen J.M."/>
            <person name="Kirkegaard R.H."/>
            <person name="Michaelsen T.Y."/>
            <person name="Andersen M.H."/>
            <person name="Karst S.M."/>
            <person name="Dueholm M.S."/>
            <person name="Nielsen P.H."/>
            <person name="Albertsen M."/>
        </authorList>
    </citation>
    <scope>NUCLEOTIDE SEQUENCE [LARGE SCALE GENOMIC DNA]</scope>
    <source>
        <strain evidence="2">Ribe_18-Q3-R11-54_BAT3C.373</strain>
    </source>
</reference>
<sequence>MNTSPNLILINSGLYFAKVSGLCQSFYTDTLDFKQLSNPIKPQFSEIKLSKPDKVNLTANGDNLRWYINQNDINPFYDGNAFITDTIRHDTSFWVESNSIHIFKSIYGGEIYPKFQDIEKYHPEDINAKISFDVFEPCILNSITVFSDIKGLREFQLINDQGKVIDSVQINITSYESQIPLFFNLIKGSYSISTNPMINHINLGTESPKLVSSNKEVFYPYNISKYLRISGSSRGINAYDYFFNWEIREPDLICSSERIEAKISFVTQALELNKNDLIYIYPNPSKSDVLSIHSPLTTPGKMTVYNLDGKLIITTKIDHNNNNIDVSNIQAGIYNIKIVQGRKSWFVKWIKF</sequence>
<feature type="domain" description="Secretion system C-terminal sorting" evidence="1">
    <location>
        <begin position="280"/>
        <end position="345"/>
    </location>
</feature>
<dbReference type="NCBIfam" id="TIGR04183">
    <property type="entry name" value="Por_Secre_tail"/>
    <property type="match status" value="1"/>
</dbReference>
<gene>
    <name evidence="2" type="ORF">IPO85_16710</name>
</gene>
<dbReference type="Proteomes" id="UP000808349">
    <property type="component" value="Unassembled WGS sequence"/>
</dbReference>
<evidence type="ECO:0000259" key="1">
    <source>
        <dbReference type="Pfam" id="PF18962"/>
    </source>
</evidence>